<dbReference type="InterPro" id="IPR000477">
    <property type="entry name" value="RT_dom"/>
</dbReference>
<protein>
    <recommendedName>
        <fullName evidence="1">Reverse transcriptase domain-containing protein</fullName>
    </recommendedName>
</protein>
<reference evidence="2" key="2">
    <citation type="submission" date="2021-03" db="UniProtKB">
        <authorList>
            <consortium name="Ensembl"/>
        </authorList>
    </citation>
    <scope>IDENTIFICATION</scope>
</reference>
<evidence type="ECO:0000259" key="1">
    <source>
        <dbReference type="PROSITE" id="PS50878"/>
    </source>
</evidence>
<sequence>MIVVLDSDTYKNEALRQLTDTSTYQVLKGNPTVSYSVALAELVGEAFANGLISEKIRDYLIPRNPRIPLFHHLPKVHKKERPPVGRPIVSGIASLNEKLSEYVDLYLQPLVQRLTSYVRDTKHVLQMLSNFTWQDTYSWGTVDVTSLYSCIPHDKGLQAIAYHLETYSTYDTFTKDFILDSITYLLSHNFFKFDGTFYLQKCGTSMGAKFAPTYANLYMGWWEETHIYGGTHDLLSNIVFYKRYVDDLLLIWQGSEFDFDNLVSFFNHNVLNLHFTSDFNIAHISFLDLKLTGSDCKVETTVFRKACSGNSLLRADSCHPNHMFRGIPLGQFYRIRRNCSTLESFVEQACLLRDRFLDRGYTMRSLSAAFTKALNTNRLELLKDNTMKVGKNFDMAVLDNKFGNINSSRDKHAYFKNTNNRNKNRKNRNSKCIKEGDASTGYSDNKLPTFVTAYSNQFYKIREIFYNLLPVLYNDPLLETTVSGGCKVVARRAPTLGNLLSPTLWRSCPTRATWLTTKGTYPCGAKRCVTCKHIKRSTVFYSSLTGKSYSMRVYANCNTQHVVYLLTCSCCNIQYVGCTIRPLKK</sequence>
<feature type="domain" description="Reverse transcriptase" evidence="1">
    <location>
        <begin position="1"/>
        <end position="329"/>
    </location>
</feature>
<evidence type="ECO:0000313" key="2">
    <source>
        <dbReference type="Ensembl" id="ENSXETP00000107317"/>
    </source>
</evidence>
<dbReference type="Ensembl" id="ENSXETT00000112539">
    <property type="protein sequence ID" value="ENSXETP00000107317"/>
    <property type="gene ID" value="ENSXETG00000048985"/>
</dbReference>
<dbReference type="Pfam" id="PF26215">
    <property type="entry name" value="HTH_animal"/>
    <property type="match status" value="1"/>
</dbReference>
<dbReference type="AlphaFoldDB" id="A0A803JHB8"/>
<organism evidence="2">
    <name type="scientific">Xenopus tropicalis</name>
    <name type="common">Western clawed frog</name>
    <name type="synonym">Silurana tropicalis</name>
    <dbReference type="NCBI Taxonomy" id="8364"/>
    <lineage>
        <taxon>Eukaryota</taxon>
        <taxon>Metazoa</taxon>
        <taxon>Chordata</taxon>
        <taxon>Craniata</taxon>
        <taxon>Vertebrata</taxon>
        <taxon>Euteleostomi</taxon>
        <taxon>Amphibia</taxon>
        <taxon>Batrachia</taxon>
        <taxon>Anura</taxon>
        <taxon>Pipoidea</taxon>
        <taxon>Pipidae</taxon>
        <taxon>Xenopodinae</taxon>
        <taxon>Xenopus</taxon>
        <taxon>Silurana</taxon>
    </lineage>
</organism>
<proteinExistence type="predicted"/>
<dbReference type="GeneTree" id="ENSGT00940000154669"/>
<reference evidence="2" key="1">
    <citation type="journal article" date="2010" name="Science">
        <title>The genome of the Western clawed frog Xenopus tropicalis.</title>
        <authorList>
            <person name="Hellsten U."/>
            <person name="Harland R.M."/>
            <person name="Gilchrist M.J."/>
            <person name="Hendrix D."/>
            <person name="Jurka J."/>
            <person name="Kapitonov V."/>
            <person name="Ovcharenko I."/>
            <person name="Putnam N.H."/>
            <person name="Shu S."/>
            <person name="Taher L."/>
            <person name="Blitz I.L."/>
            <person name="Blumberg B."/>
            <person name="Dichmann D.S."/>
            <person name="Dubchak I."/>
            <person name="Amaya E."/>
            <person name="Detter J.C."/>
            <person name="Fletcher R."/>
            <person name="Gerhard D.S."/>
            <person name="Goodstein D."/>
            <person name="Graves T."/>
            <person name="Grigoriev I.V."/>
            <person name="Grimwood J."/>
            <person name="Kawashima T."/>
            <person name="Lindquist E."/>
            <person name="Lucas S.M."/>
            <person name="Mead P.E."/>
            <person name="Mitros T."/>
            <person name="Ogino H."/>
            <person name="Ohta Y."/>
            <person name="Poliakov A.V."/>
            <person name="Pollet N."/>
            <person name="Robert J."/>
            <person name="Salamov A."/>
            <person name="Sater A.K."/>
            <person name="Schmutz J."/>
            <person name="Terry A."/>
            <person name="Vize P.D."/>
            <person name="Warren W.C."/>
            <person name="Wells D."/>
            <person name="Wills A."/>
            <person name="Wilson R.K."/>
            <person name="Zimmerman L.B."/>
            <person name="Zorn A.M."/>
            <person name="Grainger R."/>
            <person name="Grammer T."/>
            <person name="Khokha M.K."/>
            <person name="Richardson P.M."/>
            <person name="Rokhsar D.S."/>
        </authorList>
    </citation>
    <scope>NUCLEOTIDE SEQUENCE [LARGE SCALE GENOMIC DNA]</scope>
    <source>
        <strain evidence="2">Nigerian</strain>
    </source>
</reference>
<dbReference type="InterPro" id="IPR058912">
    <property type="entry name" value="HTH_animal"/>
</dbReference>
<name>A0A803JHB8_XENTR</name>
<dbReference type="PROSITE" id="PS50878">
    <property type="entry name" value="RT_POL"/>
    <property type="match status" value="1"/>
</dbReference>
<dbReference type="PANTHER" id="PTHR21301">
    <property type="entry name" value="REVERSE TRANSCRIPTASE"/>
    <property type="match status" value="1"/>
</dbReference>
<accession>A0A803JHB8</accession>
<dbReference type="PANTHER" id="PTHR21301:SF13">
    <property type="match status" value="1"/>
</dbReference>
<dbReference type="InParanoid" id="A0A803JHB8"/>